<name>A0A2S9IED7_9GAMM</name>
<protein>
    <submittedName>
        <fullName evidence="1">Transcriptional regulator GutM</fullName>
    </submittedName>
</protein>
<dbReference type="InterPro" id="IPR009693">
    <property type="entry name" value="Glucitol_operon_activator"/>
</dbReference>
<dbReference type="EMBL" id="PDET01000004">
    <property type="protein sequence ID" value="PRD16104.1"/>
    <property type="molecule type" value="Genomic_DNA"/>
</dbReference>
<evidence type="ECO:0000313" key="2">
    <source>
        <dbReference type="Proteomes" id="UP000239181"/>
    </source>
</evidence>
<dbReference type="Proteomes" id="UP000239181">
    <property type="component" value="Unassembled WGS sequence"/>
</dbReference>
<dbReference type="OrthoDB" id="4774974at2"/>
<proteinExistence type="predicted"/>
<dbReference type="NCBIfam" id="NF007592">
    <property type="entry name" value="PRK10234.1"/>
    <property type="match status" value="1"/>
</dbReference>
<dbReference type="Pfam" id="PF06923">
    <property type="entry name" value="GutM"/>
    <property type="match status" value="1"/>
</dbReference>
<keyword evidence="2" id="KW-1185">Reference proteome</keyword>
<reference evidence="1 2" key="1">
    <citation type="submission" date="2017-10" db="EMBL/GenBank/DDBJ databases">
        <title>Draft genome of two endophytic bacteria isolated from 'guarana' Paullinia cupana (Mart.) Ducke.</title>
        <authorList>
            <person name="Siqueira K.A."/>
            <person name="Liotti R.G."/>
            <person name="Mendes T.A."/>
            <person name="Soares M.A."/>
        </authorList>
    </citation>
    <scope>NUCLEOTIDE SEQUENCE [LARGE SCALE GENOMIC DNA]</scope>
    <source>
        <strain evidence="1 2">342</strain>
    </source>
</reference>
<evidence type="ECO:0000313" key="1">
    <source>
        <dbReference type="EMBL" id="PRD16104.1"/>
    </source>
</evidence>
<dbReference type="AlphaFoldDB" id="A0A2S9IED7"/>
<dbReference type="RefSeq" id="WP_105592236.1">
    <property type="nucleotide sequence ID" value="NZ_PDET01000004.1"/>
</dbReference>
<organism evidence="1 2">
    <name type="scientific">Pantoea coffeiphila</name>
    <dbReference type="NCBI Taxonomy" id="1465635"/>
    <lineage>
        <taxon>Bacteria</taxon>
        <taxon>Pseudomonadati</taxon>
        <taxon>Pseudomonadota</taxon>
        <taxon>Gammaproteobacteria</taxon>
        <taxon>Enterobacterales</taxon>
        <taxon>Erwiniaceae</taxon>
        <taxon>Pantoea</taxon>
    </lineage>
</organism>
<comment type="caution">
    <text evidence="1">The sequence shown here is derived from an EMBL/GenBank/DDBJ whole genome shotgun (WGS) entry which is preliminary data.</text>
</comment>
<accession>A0A2S9IED7</accession>
<dbReference type="PIRSF" id="PIRSF011474">
    <property type="entry name" value="Glucitol_operon_activator"/>
    <property type="match status" value="1"/>
</dbReference>
<gene>
    <name evidence="1" type="ORF">CQW29_08205</name>
</gene>
<sequence length="120" mass="13157">MDPVNTLISLAGVAWLGQIALGWVQIRRFNQALADMADNGHISIGRSAGRFKPRVIVVLSLDDDRRVTGNFLMKGLTVFSRPQSEGALTGKLVSEIRPEIMFPRNKSAQQALALAISNKR</sequence>